<evidence type="ECO:0000313" key="3">
    <source>
        <dbReference type="Proteomes" id="UP000001823"/>
    </source>
</evidence>
<feature type="transmembrane region" description="Helical" evidence="1">
    <location>
        <begin position="37"/>
        <end position="59"/>
    </location>
</feature>
<dbReference type="PaxDb" id="195103-CPF_0311"/>
<sequence length="132" mass="14808">MPKLLIPAIIFITLALIFYTIGVWSEHRAGILKKKHVIIFWCGLVCDTLGTYTMSRIVAAGTDKGITPTDLLIHQSTGMLAIILMLIHAVWATIVLNRGSEKAKAIFHKFSLVVWFIWLIPYFVGMYIGMTS</sequence>
<evidence type="ECO:0000256" key="1">
    <source>
        <dbReference type="SAM" id="Phobius"/>
    </source>
</evidence>
<dbReference type="Proteomes" id="UP000001823">
    <property type="component" value="Chromosome"/>
</dbReference>
<dbReference type="KEGG" id="cpf:CPF_0311"/>
<protein>
    <recommendedName>
        <fullName evidence="4">TIGR03987 family protein</fullName>
    </recommendedName>
</protein>
<dbReference type="GeneID" id="93003356"/>
<dbReference type="EMBL" id="CP000246">
    <property type="protein sequence ID" value="ABG84214.1"/>
    <property type="molecule type" value="Genomic_DNA"/>
</dbReference>
<dbReference type="AlphaFoldDB" id="A0A0H2YTV8"/>
<gene>
    <name evidence="2" type="ordered locus">CPF_0311</name>
</gene>
<dbReference type="HOGENOM" id="CLU_137819_0_0_9"/>
<name>A0A0H2YTV8_CLOP1</name>
<feature type="transmembrane region" description="Helical" evidence="1">
    <location>
        <begin position="6"/>
        <end position="25"/>
    </location>
</feature>
<dbReference type="STRING" id="195103.CPF_0311"/>
<keyword evidence="3" id="KW-1185">Reference proteome</keyword>
<keyword evidence="1" id="KW-0472">Membrane</keyword>
<dbReference type="NCBIfam" id="TIGR03987">
    <property type="entry name" value="HsmA family protein"/>
    <property type="match status" value="1"/>
</dbReference>
<dbReference type="RefSeq" id="WP_003457995.1">
    <property type="nucleotide sequence ID" value="NC_008261.1"/>
</dbReference>
<proteinExistence type="predicted"/>
<feature type="transmembrane region" description="Helical" evidence="1">
    <location>
        <begin position="110"/>
        <end position="130"/>
    </location>
</feature>
<reference evidence="2 3" key="1">
    <citation type="journal article" date="2006" name="Genome Res.">
        <title>Skewed genomic variability in strains of the toxigenic bacterial pathogen, Clostridium perfringens.</title>
        <authorList>
            <person name="Myers G.S."/>
            <person name="Rasko D.A."/>
            <person name="Cheung J.K."/>
            <person name="Ravel J."/>
            <person name="Seshadri R."/>
            <person name="Deboy R.T."/>
            <person name="Ren Q."/>
            <person name="Varga J."/>
            <person name="Awad M.M."/>
            <person name="Brinkac L.M."/>
            <person name="Daugherty S.C."/>
            <person name="Haft D.H."/>
            <person name="Dodson R.J."/>
            <person name="Madupu R."/>
            <person name="Nelson W.C."/>
            <person name="Rosovitz M.J."/>
            <person name="Sullivan S.A."/>
            <person name="Khouri H."/>
            <person name="Dimitrov G.I."/>
            <person name="Watkins K.L."/>
            <person name="Mulligan S."/>
            <person name="Benton J."/>
            <person name="Radune D."/>
            <person name="Fisher D.J."/>
            <person name="Atkins H.S."/>
            <person name="Hiscox T."/>
            <person name="Jost B.H."/>
            <person name="Billington S.J."/>
            <person name="Songer J.G."/>
            <person name="McClane B.A."/>
            <person name="Titball R.W."/>
            <person name="Rood J.I."/>
            <person name="Melville S.B."/>
            <person name="Paulsen I.T."/>
        </authorList>
    </citation>
    <scope>NUCLEOTIDE SEQUENCE [LARGE SCALE GENOMIC DNA]</scope>
    <source>
        <strain evidence="3">ATCC 13124 / DSM 756 / JCM 1290 / NCIMB 6125 / NCTC 8237 / S 107 / Type A</strain>
    </source>
</reference>
<dbReference type="eggNOG" id="ENOG5032TIN">
    <property type="taxonomic scope" value="Bacteria"/>
</dbReference>
<evidence type="ECO:0008006" key="4">
    <source>
        <dbReference type="Google" id="ProtNLM"/>
    </source>
</evidence>
<evidence type="ECO:0000313" key="2">
    <source>
        <dbReference type="EMBL" id="ABG84214.1"/>
    </source>
</evidence>
<organism evidence="2 3">
    <name type="scientific">Clostridium perfringens (strain ATCC 13124 / DSM 756 / JCM 1290 / NCIMB 6125 / NCTC 8237 / Type A)</name>
    <dbReference type="NCBI Taxonomy" id="195103"/>
    <lineage>
        <taxon>Bacteria</taxon>
        <taxon>Bacillati</taxon>
        <taxon>Bacillota</taxon>
        <taxon>Clostridia</taxon>
        <taxon>Eubacteriales</taxon>
        <taxon>Clostridiaceae</taxon>
        <taxon>Clostridium</taxon>
    </lineage>
</organism>
<feature type="transmembrane region" description="Helical" evidence="1">
    <location>
        <begin position="79"/>
        <end position="98"/>
    </location>
</feature>
<keyword evidence="1" id="KW-0812">Transmembrane</keyword>
<keyword evidence="1" id="KW-1133">Transmembrane helix</keyword>
<accession>A0A0H2YTV8</accession>
<dbReference type="InterPro" id="IPR023813">
    <property type="entry name" value="HsmA-like"/>
</dbReference>